<evidence type="ECO:0000313" key="5">
    <source>
        <dbReference type="EMBL" id="KAL2623534.1"/>
    </source>
</evidence>
<evidence type="ECO:0000256" key="3">
    <source>
        <dbReference type="RuleBase" id="RU365026"/>
    </source>
</evidence>
<dbReference type="SUPFAM" id="SSF74788">
    <property type="entry name" value="Cullin repeat-like"/>
    <property type="match status" value="1"/>
</dbReference>
<dbReference type="AlphaFoldDB" id="A0ABD1Y9U9"/>
<dbReference type="InterPro" id="IPR046364">
    <property type="entry name" value="Exo70_C"/>
</dbReference>
<name>A0ABD1Y9U9_9MARC</name>
<dbReference type="Proteomes" id="UP001605036">
    <property type="component" value="Unassembled WGS sequence"/>
</dbReference>
<dbReference type="PANTHER" id="PTHR12542:SF85">
    <property type="entry name" value="EXOCYST SUBUNIT EXO70 FAMILY PROTEIN"/>
    <property type="match status" value="1"/>
</dbReference>
<dbReference type="GO" id="GO:0015031">
    <property type="term" value="P:protein transport"/>
    <property type="evidence" value="ECO:0007669"/>
    <property type="project" value="UniProtKB-KW"/>
</dbReference>
<dbReference type="Pfam" id="PF03081">
    <property type="entry name" value="Exo70_C"/>
    <property type="match status" value="1"/>
</dbReference>
<keyword evidence="2 3" id="KW-0813">Transport</keyword>
<proteinExistence type="inferred from homology"/>
<dbReference type="Gene3D" id="1.20.1280.170">
    <property type="entry name" value="Exocyst complex component Exo70"/>
    <property type="match status" value="1"/>
</dbReference>
<dbReference type="EMBL" id="JBHFFA010000006">
    <property type="protein sequence ID" value="KAL2623534.1"/>
    <property type="molecule type" value="Genomic_DNA"/>
</dbReference>
<gene>
    <name evidence="5" type="ORF">R1flu_003739</name>
</gene>
<evidence type="ECO:0000256" key="1">
    <source>
        <dbReference type="ARBA" id="ARBA00006756"/>
    </source>
</evidence>
<sequence>MDGEGSYLLMARATLMQTLAKTKEVESAIAKCGMRLQNMREGLPALQAAMKPLQAQALVLNGIGSKIHKAAEPAERVLETFEVVRSLERVLKGEPRHDFGEYMASLSQLEEAIDFLSQRCVPAIQWIKDAVSFLDQSKAADHYRLYRLNERLATVFQDIKSEEGITFDMGLLKIALGKLDMEFRRILQENSLPVHLPEKMPVVSRTADDAGRGGEAEPEFEQLSLPPVLPFAATEMLQTIAERLSYHNWTDNLLVIYEECRLVPIKRSLEYLGASVYLRYSIPKEIDQVPWDALEGMVAAWCQHVEVACKLLFKSERRLCSRVFSKVEKPKWIRCWGKMGTAGFLPFLAFGEAVALSRIAPEKLFKLLDMYEVVDGCNHSILEMFEGGDPACGEIILRARELQKKLVFKVSETLSGFSRVLAEDRSELPRYGERSSTASYLMNYVNFIASEYANLLSKVLRIHKRMETGVESPEDLLAKNIGQVVDALEKSLIERSTSYTDRSLGYIFLMNNYFYMISHVKREDSRLGPLLGDKWHKDMLGKLRQNTLYYQRETWGKMLELLKRDGLQSSSGSKGSSREMARQRLRNFTQTFDQTVQKHSNWTIPSEDLRGEVEVSVTQTLIPAYRSYTNTYKNLLEQGGTRHYKYTPEDIEQILEDLFQPRAQDSRPRNGKTGHGV</sequence>
<evidence type="ECO:0000313" key="6">
    <source>
        <dbReference type="Proteomes" id="UP001605036"/>
    </source>
</evidence>
<accession>A0ABD1Y9U9</accession>
<organism evidence="5 6">
    <name type="scientific">Riccia fluitans</name>
    <dbReference type="NCBI Taxonomy" id="41844"/>
    <lineage>
        <taxon>Eukaryota</taxon>
        <taxon>Viridiplantae</taxon>
        <taxon>Streptophyta</taxon>
        <taxon>Embryophyta</taxon>
        <taxon>Marchantiophyta</taxon>
        <taxon>Marchantiopsida</taxon>
        <taxon>Marchantiidae</taxon>
        <taxon>Marchantiales</taxon>
        <taxon>Ricciaceae</taxon>
        <taxon>Riccia</taxon>
    </lineage>
</organism>
<dbReference type="GO" id="GO:0006887">
    <property type="term" value="P:exocytosis"/>
    <property type="evidence" value="ECO:0007669"/>
    <property type="project" value="UniProtKB-KW"/>
</dbReference>
<dbReference type="InterPro" id="IPR004140">
    <property type="entry name" value="Exo70"/>
</dbReference>
<dbReference type="InterPro" id="IPR016159">
    <property type="entry name" value="Cullin_repeat-like_dom_sf"/>
</dbReference>
<reference evidence="5 6" key="1">
    <citation type="submission" date="2024-09" db="EMBL/GenBank/DDBJ databases">
        <title>Chromosome-scale assembly of Riccia fluitans.</title>
        <authorList>
            <person name="Paukszto L."/>
            <person name="Sawicki J."/>
            <person name="Karawczyk K."/>
            <person name="Piernik-Szablinska J."/>
            <person name="Szczecinska M."/>
            <person name="Mazdziarz M."/>
        </authorList>
    </citation>
    <scope>NUCLEOTIDE SEQUENCE [LARGE SCALE GENOMIC DNA]</scope>
    <source>
        <strain evidence="5">Rf_01</strain>
        <tissue evidence="5">Aerial parts of the thallus</tissue>
    </source>
</reference>
<keyword evidence="6" id="KW-1185">Reference proteome</keyword>
<protein>
    <recommendedName>
        <fullName evidence="3">Exocyst subunit Exo70 family protein</fullName>
    </recommendedName>
</protein>
<dbReference type="Pfam" id="PF20669">
    <property type="entry name" value="Exo70_N"/>
    <property type="match status" value="1"/>
</dbReference>
<feature type="domain" description="Exocyst complex subunit Exo70 C-terminal" evidence="4">
    <location>
        <begin position="300"/>
        <end position="657"/>
    </location>
</feature>
<evidence type="ECO:0000259" key="4">
    <source>
        <dbReference type="Pfam" id="PF03081"/>
    </source>
</evidence>
<keyword evidence="3" id="KW-0268">Exocytosis</keyword>
<comment type="function">
    <text evidence="3">Component of the exocyst complex.</text>
</comment>
<comment type="caution">
    <text evidence="5">The sequence shown here is derived from an EMBL/GenBank/DDBJ whole genome shotgun (WGS) entry which is preliminary data.</text>
</comment>
<dbReference type="PANTHER" id="PTHR12542">
    <property type="entry name" value="EXOCYST COMPLEX PROTEIN EXO70"/>
    <property type="match status" value="1"/>
</dbReference>
<keyword evidence="3" id="KW-0653">Protein transport</keyword>
<comment type="similarity">
    <text evidence="1 3">Belongs to the EXO70 family.</text>
</comment>
<evidence type="ECO:0000256" key="2">
    <source>
        <dbReference type="ARBA" id="ARBA00022448"/>
    </source>
</evidence>